<name>A0A0A9GKI0_ARUDO</name>
<sequence length="45" mass="5066">MVLLAVIRILMCYLYIHSCLCSGTALRLALGKCFSWCYCCLRCAS</sequence>
<evidence type="ECO:0000313" key="1">
    <source>
        <dbReference type="EMBL" id="JAE23051.1"/>
    </source>
</evidence>
<accession>A0A0A9GKI0</accession>
<organism evidence="1">
    <name type="scientific">Arundo donax</name>
    <name type="common">Giant reed</name>
    <name type="synonym">Donax arundinaceus</name>
    <dbReference type="NCBI Taxonomy" id="35708"/>
    <lineage>
        <taxon>Eukaryota</taxon>
        <taxon>Viridiplantae</taxon>
        <taxon>Streptophyta</taxon>
        <taxon>Embryophyta</taxon>
        <taxon>Tracheophyta</taxon>
        <taxon>Spermatophyta</taxon>
        <taxon>Magnoliopsida</taxon>
        <taxon>Liliopsida</taxon>
        <taxon>Poales</taxon>
        <taxon>Poaceae</taxon>
        <taxon>PACMAD clade</taxon>
        <taxon>Arundinoideae</taxon>
        <taxon>Arundineae</taxon>
        <taxon>Arundo</taxon>
    </lineage>
</organism>
<reference evidence="1" key="2">
    <citation type="journal article" date="2015" name="Data Brief">
        <title>Shoot transcriptome of the giant reed, Arundo donax.</title>
        <authorList>
            <person name="Barrero R.A."/>
            <person name="Guerrero F.D."/>
            <person name="Moolhuijzen P."/>
            <person name="Goolsby J.A."/>
            <person name="Tidwell J."/>
            <person name="Bellgard S.E."/>
            <person name="Bellgard M.I."/>
        </authorList>
    </citation>
    <scope>NUCLEOTIDE SEQUENCE</scope>
    <source>
        <tissue evidence="1">Shoot tissue taken approximately 20 cm above the soil surface</tissue>
    </source>
</reference>
<protein>
    <submittedName>
        <fullName evidence="1">Uncharacterized protein</fullName>
    </submittedName>
</protein>
<dbReference type="AlphaFoldDB" id="A0A0A9GKI0"/>
<reference evidence="1" key="1">
    <citation type="submission" date="2014-09" db="EMBL/GenBank/DDBJ databases">
        <authorList>
            <person name="Magalhaes I.L.F."/>
            <person name="Oliveira U."/>
            <person name="Santos F.R."/>
            <person name="Vidigal T.H.D.A."/>
            <person name="Brescovit A.D."/>
            <person name="Santos A.J."/>
        </authorList>
    </citation>
    <scope>NUCLEOTIDE SEQUENCE</scope>
    <source>
        <tissue evidence="1">Shoot tissue taken approximately 20 cm above the soil surface</tissue>
    </source>
</reference>
<proteinExistence type="predicted"/>
<dbReference type="EMBL" id="GBRH01174845">
    <property type="protein sequence ID" value="JAE23051.1"/>
    <property type="molecule type" value="Transcribed_RNA"/>
</dbReference>